<evidence type="ECO:0000313" key="3">
    <source>
        <dbReference type="Proteomes" id="UP000299102"/>
    </source>
</evidence>
<comment type="caution">
    <text evidence="2">The sequence shown here is derived from an EMBL/GenBank/DDBJ whole genome shotgun (WGS) entry which is preliminary data.</text>
</comment>
<evidence type="ECO:0000256" key="1">
    <source>
        <dbReference type="SAM" id="MobiDB-lite"/>
    </source>
</evidence>
<keyword evidence="3" id="KW-1185">Reference proteome</keyword>
<name>A0A4C1TGZ8_EUMVA</name>
<dbReference type="Proteomes" id="UP000299102">
    <property type="component" value="Unassembled WGS sequence"/>
</dbReference>
<feature type="region of interest" description="Disordered" evidence="1">
    <location>
        <begin position="1"/>
        <end position="22"/>
    </location>
</feature>
<dbReference type="AlphaFoldDB" id="A0A4C1TGZ8"/>
<accession>A0A4C1TGZ8</accession>
<dbReference type="EMBL" id="BGZK01000057">
    <property type="protein sequence ID" value="GBP13404.1"/>
    <property type="molecule type" value="Genomic_DNA"/>
</dbReference>
<organism evidence="2 3">
    <name type="scientific">Eumeta variegata</name>
    <name type="common">Bagworm moth</name>
    <name type="synonym">Eumeta japonica</name>
    <dbReference type="NCBI Taxonomy" id="151549"/>
    <lineage>
        <taxon>Eukaryota</taxon>
        <taxon>Metazoa</taxon>
        <taxon>Ecdysozoa</taxon>
        <taxon>Arthropoda</taxon>
        <taxon>Hexapoda</taxon>
        <taxon>Insecta</taxon>
        <taxon>Pterygota</taxon>
        <taxon>Neoptera</taxon>
        <taxon>Endopterygota</taxon>
        <taxon>Lepidoptera</taxon>
        <taxon>Glossata</taxon>
        <taxon>Ditrysia</taxon>
        <taxon>Tineoidea</taxon>
        <taxon>Psychidae</taxon>
        <taxon>Oiketicinae</taxon>
        <taxon>Eumeta</taxon>
    </lineage>
</organism>
<protein>
    <submittedName>
        <fullName evidence="2">Uncharacterized protein</fullName>
    </submittedName>
</protein>
<reference evidence="2 3" key="1">
    <citation type="journal article" date="2019" name="Commun. Biol.">
        <title>The bagworm genome reveals a unique fibroin gene that provides high tensile strength.</title>
        <authorList>
            <person name="Kono N."/>
            <person name="Nakamura H."/>
            <person name="Ohtoshi R."/>
            <person name="Tomita M."/>
            <person name="Numata K."/>
            <person name="Arakawa K."/>
        </authorList>
    </citation>
    <scope>NUCLEOTIDE SEQUENCE [LARGE SCALE GENOMIC DNA]</scope>
</reference>
<sequence length="80" mass="8333">MGKFIGAAPRTTRPALGGRGSTSTPLLADSAAALCHYYSAVCGDKLGASNASATEAVGVDRRRLRTPARVIYEYMTGTII</sequence>
<gene>
    <name evidence="2" type="ORF">EVAR_4165_1</name>
</gene>
<evidence type="ECO:0000313" key="2">
    <source>
        <dbReference type="EMBL" id="GBP13404.1"/>
    </source>
</evidence>
<proteinExistence type="predicted"/>